<evidence type="ECO:0000256" key="1">
    <source>
        <dbReference type="SAM" id="MobiDB-lite"/>
    </source>
</evidence>
<comment type="caution">
    <text evidence="2">The sequence shown here is derived from an EMBL/GenBank/DDBJ whole genome shotgun (WGS) entry which is preliminary data.</text>
</comment>
<evidence type="ECO:0000313" key="3">
    <source>
        <dbReference type="Proteomes" id="UP000265515"/>
    </source>
</evidence>
<feature type="region of interest" description="Disordered" evidence="1">
    <location>
        <begin position="247"/>
        <end position="297"/>
    </location>
</feature>
<gene>
    <name evidence="2" type="ORF">CBR_g52277</name>
</gene>
<sequence length="513" mass="51802">MIWSERPSSFASASGRHLRFSGSGWNQEGDNDRSRWMQEGEVMPGSQCSVDFKSLDFSTLRDMCPPSETVDIICCLPLARIVSGLPLDPSIMSETCRNDFFQALTEAGFDPNQLLGVCMPHLAPLVQTGKAFSTKSLPSLPIAGGVSATEVANTAAKAYAKLVNPAQGSLETEGGGGSGSDVVSVLRKTAKKAYTELGNAAPASFIAGLRGSEGGPDVVGKLGRLGKIVKKVYTALGSTALASSSLNIEGGSQSGSSDVAVSSSESGQQVDGEKSSLEQGLVSSEAPHSIGSDEWSELSQTAPLSSSYDEAALSSLYEDVLQASLGSFASDYIASSESSQGGDSKDGDLASGSGTLYAPSSQSGQHGGSEKKSTEMGAPASEAPLSGSHDSESDKLKPLPKSSGESAPSSSPSSASGQNSSPPSSASGQHGVSAEKSTKGGAPASEAPLSGSDDSESDKSKPLPKSSGESAASEASQTESGTNAPSSEFGKQGDGKGTSSKGAPASQAHDSGI</sequence>
<feature type="compositionally biased region" description="Polar residues" evidence="1">
    <location>
        <begin position="352"/>
        <end position="364"/>
    </location>
</feature>
<dbReference type="AlphaFoldDB" id="A0A388MA14"/>
<protein>
    <submittedName>
        <fullName evidence="2">Uncharacterized protein</fullName>
    </submittedName>
</protein>
<dbReference type="Gramene" id="GBG91390">
    <property type="protein sequence ID" value="GBG91390"/>
    <property type="gene ID" value="CBR_g52277"/>
</dbReference>
<dbReference type="Proteomes" id="UP000265515">
    <property type="component" value="Unassembled WGS sequence"/>
</dbReference>
<proteinExistence type="predicted"/>
<feature type="region of interest" description="Disordered" evidence="1">
    <location>
        <begin position="334"/>
        <end position="513"/>
    </location>
</feature>
<keyword evidence="3" id="KW-1185">Reference proteome</keyword>
<feature type="compositionally biased region" description="Low complexity" evidence="1">
    <location>
        <begin position="402"/>
        <end position="428"/>
    </location>
</feature>
<reference evidence="2 3" key="1">
    <citation type="journal article" date="2018" name="Cell">
        <title>The Chara Genome: Secondary Complexity and Implications for Plant Terrestrialization.</title>
        <authorList>
            <person name="Nishiyama T."/>
            <person name="Sakayama H."/>
            <person name="Vries J.D."/>
            <person name="Buschmann H."/>
            <person name="Saint-Marcoux D."/>
            <person name="Ullrich K.K."/>
            <person name="Haas F.B."/>
            <person name="Vanderstraeten L."/>
            <person name="Becker D."/>
            <person name="Lang D."/>
            <person name="Vosolsobe S."/>
            <person name="Rombauts S."/>
            <person name="Wilhelmsson P.K.I."/>
            <person name="Janitza P."/>
            <person name="Kern R."/>
            <person name="Heyl A."/>
            <person name="Rumpler F."/>
            <person name="Villalobos L.I.A.C."/>
            <person name="Clay J.M."/>
            <person name="Skokan R."/>
            <person name="Toyoda A."/>
            <person name="Suzuki Y."/>
            <person name="Kagoshima H."/>
            <person name="Schijlen E."/>
            <person name="Tajeshwar N."/>
            <person name="Catarino B."/>
            <person name="Hetherington A.J."/>
            <person name="Saltykova A."/>
            <person name="Bonnot C."/>
            <person name="Breuninger H."/>
            <person name="Symeonidi A."/>
            <person name="Radhakrishnan G.V."/>
            <person name="Van Nieuwerburgh F."/>
            <person name="Deforce D."/>
            <person name="Chang C."/>
            <person name="Karol K.G."/>
            <person name="Hedrich R."/>
            <person name="Ulvskov P."/>
            <person name="Glockner G."/>
            <person name="Delwiche C.F."/>
            <person name="Petrasek J."/>
            <person name="Van de Peer Y."/>
            <person name="Friml J."/>
            <person name="Beilby M."/>
            <person name="Dolan L."/>
            <person name="Kohara Y."/>
            <person name="Sugano S."/>
            <person name="Fujiyama A."/>
            <person name="Delaux P.-M."/>
            <person name="Quint M."/>
            <person name="TheiBen G."/>
            <person name="Hagemann M."/>
            <person name="Harholt J."/>
            <person name="Dunand C."/>
            <person name="Zachgo S."/>
            <person name="Langdale J."/>
            <person name="Maumus F."/>
            <person name="Straeten D.V.D."/>
            <person name="Gould S.B."/>
            <person name="Rensing S.A."/>
        </authorList>
    </citation>
    <scope>NUCLEOTIDE SEQUENCE [LARGE SCALE GENOMIC DNA]</scope>
    <source>
        <strain evidence="2 3">S276</strain>
    </source>
</reference>
<dbReference type="EMBL" id="BFEA01000901">
    <property type="protein sequence ID" value="GBG91390.1"/>
    <property type="molecule type" value="Genomic_DNA"/>
</dbReference>
<evidence type="ECO:0000313" key="2">
    <source>
        <dbReference type="EMBL" id="GBG91390.1"/>
    </source>
</evidence>
<name>A0A388MA14_CHABU</name>
<accession>A0A388MA14</accession>
<feature type="compositionally biased region" description="Low complexity" evidence="1">
    <location>
        <begin position="247"/>
        <end position="268"/>
    </location>
</feature>
<organism evidence="2 3">
    <name type="scientific">Chara braunii</name>
    <name type="common">Braun's stonewort</name>
    <dbReference type="NCBI Taxonomy" id="69332"/>
    <lineage>
        <taxon>Eukaryota</taxon>
        <taxon>Viridiplantae</taxon>
        <taxon>Streptophyta</taxon>
        <taxon>Charophyceae</taxon>
        <taxon>Charales</taxon>
        <taxon>Characeae</taxon>
        <taxon>Chara</taxon>
    </lineage>
</organism>
<feature type="compositionally biased region" description="Low complexity" evidence="1">
    <location>
        <begin position="463"/>
        <end position="482"/>
    </location>
</feature>